<dbReference type="EMBL" id="JADYXP020000016">
    <property type="protein sequence ID" value="KAL0108051.1"/>
    <property type="molecule type" value="Genomic_DNA"/>
</dbReference>
<organism evidence="2 3">
    <name type="scientific">Cardiocondyla obscurior</name>
    <dbReference type="NCBI Taxonomy" id="286306"/>
    <lineage>
        <taxon>Eukaryota</taxon>
        <taxon>Metazoa</taxon>
        <taxon>Ecdysozoa</taxon>
        <taxon>Arthropoda</taxon>
        <taxon>Hexapoda</taxon>
        <taxon>Insecta</taxon>
        <taxon>Pterygota</taxon>
        <taxon>Neoptera</taxon>
        <taxon>Endopterygota</taxon>
        <taxon>Hymenoptera</taxon>
        <taxon>Apocrita</taxon>
        <taxon>Aculeata</taxon>
        <taxon>Formicoidea</taxon>
        <taxon>Formicidae</taxon>
        <taxon>Myrmicinae</taxon>
        <taxon>Cardiocondyla</taxon>
    </lineage>
</organism>
<protein>
    <submittedName>
        <fullName evidence="2">Uncharacterized protein</fullName>
    </submittedName>
</protein>
<accession>A0AAW2EWB8</accession>
<feature type="compositionally biased region" description="Basic residues" evidence="1">
    <location>
        <begin position="100"/>
        <end position="119"/>
    </location>
</feature>
<comment type="caution">
    <text evidence="2">The sequence shown here is derived from an EMBL/GenBank/DDBJ whole genome shotgun (WGS) entry which is preliminary data.</text>
</comment>
<reference evidence="2 3" key="1">
    <citation type="submission" date="2023-03" db="EMBL/GenBank/DDBJ databases">
        <title>High recombination rates correlate with genetic variation in Cardiocondyla obscurior ants.</title>
        <authorList>
            <person name="Errbii M."/>
        </authorList>
    </citation>
    <scope>NUCLEOTIDE SEQUENCE [LARGE SCALE GENOMIC DNA]</scope>
    <source>
        <strain evidence="2">Alpha-2009</strain>
        <tissue evidence="2">Whole body</tissue>
    </source>
</reference>
<sequence length="143" mass="16417">MLSRWFARVVQFRSLIAVDGSRRIEPITYYNCLASERSERRSAWGRLETACIAGAHGRRYTRRPQPSASIRAIDCRTGLQKRDSAENIEGTRNASDYRRACKIQKTRDRRRKGKKKVTGRGKERMTNVRVAGHVHGDSSRPDI</sequence>
<name>A0AAW2EWB8_9HYME</name>
<dbReference type="Proteomes" id="UP001430953">
    <property type="component" value="Unassembled WGS sequence"/>
</dbReference>
<feature type="compositionally biased region" description="Basic and acidic residues" evidence="1">
    <location>
        <begin position="134"/>
        <end position="143"/>
    </location>
</feature>
<evidence type="ECO:0000256" key="1">
    <source>
        <dbReference type="SAM" id="MobiDB-lite"/>
    </source>
</evidence>
<gene>
    <name evidence="2" type="ORF">PUN28_014960</name>
</gene>
<evidence type="ECO:0000313" key="3">
    <source>
        <dbReference type="Proteomes" id="UP001430953"/>
    </source>
</evidence>
<proteinExistence type="predicted"/>
<keyword evidence="3" id="KW-1185">Reference proteome</keyword>
<evidence type="ECO:0000313" key="2">
    <source>
        <dbReference type="EMBL" id="KAL0108051.1"/>
    </source>
</evidence>
<dbReference type="AlphaFoldDB" id="A0AAW2EWB8"/>
<feature type="region of interest" description="Disordered" evidence="1">
    <location>
        <begin position="81"/>
        <end position="143"/>
    </location>
</feature>